<keyword evidence="1" id="KW-0175">Coiled coil</keyword>
<dbReference type="PANTHER" id="PTHR19321:SF1">
    <property type="entry name" value="PROTEIN REGULATOR OF CYTOKINESIS 1"/>
    <property type="match status" value="1"/>
</dbReference>
<dbReference type="PANTHER" id="PTHR19321">
    <property type="entry name" value="PROTEIN REGULATOR OF CYTOKINESIS 1 PRC1-RELATED"/>
    <property type="match status" value="1"/>
</dbReference>
<proteinExistence type="predicted"/>
<dbReference type="InterPro" id="IPR007145">
    <property type="entry name" value="MAP65_Ase1_PRC1"/>
</dbReference>
<dbReference type="Gene3D" id="1.20.58.1520">
    <property type="match status" value="1"/>
</dbReference>
<organism evidence="4 5">
    <name type="scientific">Labeo rohita</name>
    <name type="common">Indian major carp</name>
    <name type="synonym">Cyprinus rohita</name>
    <dbReference type="NCBI Taxonomy" id="84645"/>
    <lineage>
        <taxon>Eukaryota</taxon>
        <taxon>Metazoa</taxon>
        <taxon>Chordata</taxon>
        <taxon>Craniata</taxon>
        <taxon>Vertebrata</taxon>
        <taxon>Euteleostomi</taxon>
        <taxon>Actinopterygii</taxon>
        <taxon>Neopterygii</taxon>
        <taxon>Teleostei</taxon>
        <taxon>Ostariophysi</taxon>
        <taxon>Cypriniformes</taxon>
        <taxon>Cyprinidae</taxon>
        <taxon>Labeoninae</taxon>
        <taxon>Labeonini</taxon>
        <taxon>Labeo</taxon>
    </lineage>
</organism>
<feature type="region of interest" description="Disordered" evidence="2">
    <location>
        <begin position="185"/>
        <end position="318"/>
    </location>
</feature>
<feature type="compositionally biased region" description="Polar residues" evidence="2">
    <location>
        <begin position="230"/>
        <end position="243"/>
    </location>
</feature>
<feature type="domain" description="UMA" evidence="3">
    <location>
        <begin position="49"/>
        <end position="99"/>
    </location>
</feature>
<dbReference type="Pfam" id="PF03999">
    <property type="entry name" value="MAP65_ASE1"/>
    <property type="match status" value="2"/>
</dbReference>
<keyword evidence="5" id="KW-1185">Reference proteome</keyword>
<feature type="compositionally biased region" description="Basic residues" evidence="2">
    <location>
        <begin position="267"/>
        <end position="284"/>
    </location>
</feature>
<comment type="caution">
    <text evidence="4">The sequence shown here is derived from an EMBL/GenBank/DDBJ whole genome shotgun (WGS) entry which is preliminary data.</text>
</comment>
<dbReference type="InterPro" id="IPR042575">
    <property type="entry name" value="UBAP1_C"/>
</dbReference>
<evidence type="ECO:0000313" key="5">
    <source>
        <dbReference type="Proteomes" id="UP000830375"/>
    </source>
</evidence>
<evidence type="ECO:0000313" key="4">
    <source>
        <dbReference type="EMBL" id="KAI2648540.1"/>
    </source>
</evidence>
<name>A0ABQ8LDT7_LABRO</name>
<evidence type="ECO:0000256" key="2">
    <source>
        <dbReference type="SAM" id="MobiDB-lite"/>
    </source>
</evidence>
<protein>
    <submittedName>
        <fullName evidence="4">Protein regulator of cytokinesis 1</fullName>
    </submittedName>
</protein>
<feature type="coiled-coil region" evidence="1">
    <location>
        <begin position="745"/>
        <end position="772"/>
    </location>
</feature>
<dbReference type="Gene3D" id="1.20.120.1920">
    <property type="entry name" value="UBAP1 SOUBA domain"/>
    <property type="match status" value="1"/>
</dbReference>
<feature type="compositionally biased region" description="Polar residues" evidence="2">
    <location>
        <begin position="207"/>
        <end position="223"/>
    </location>
</feature>
<dbReference type="Proteomes" id="UP000830375">
    <property type="component" value="Unassembled WGS sequence"/>
</dbReference>
<reference evidence="4 5" key="1">
    <citation type="submission" date="2022-01" db="EMBL/GenBank/DDBJ databases">
        <title>A high-quality chromosome-level genome assembly of rohu carp, Labeo rohita.</title>
        <authorList>
            <person name="Arick M.A. II"/>
            <person name="Hsu C.-Y."/>
            <person name="Magbanua Z."/>
            <person name="Pechanova O."/>
            <person name="Grover C."/>
            <person name="Miller E."/>
            <person name="Thrash A."/>
            <person name="Ezzel L."/>
            <person name="Alam S."/>
            <person name="Benzie J."/>
            <person name="Hamilton M."/>
            <person name="Karsi A."/>
            <person name="Lawrence M.L."/>
            <person name="Peterson D.G."/>
        </authorList>
    </citation>
    <scope>NUCLEOTIDE SEQUENCE [LARGE SCALE GENOMIC DNA]</scope>
    <source>
        <strain evidence="5">BAU-BD-2019</strain>
        <tissue evidence="4">Blood</tissue>
    </source>
</reference>
<dbReference type="EMBL" id="JACTAM010000025">
    <property type="protein sequence ID" value="KAI2648540.1"/>
    <property type="molecule type" value="Genomic_DNA"/>
</dbReference>
<evidence type="ECO:0000259" key="3">
    <source>
        <dbReference type="PROSITE" id="PS51497"/>
    </source>
</evidence>
<gene>
    <name evidence="4" type="ORF">H4Q32_018669</name>
</gene>
<feature type="coiled-coil region" evidence="1">
    <location>
        <begin position="679"/>
        <end position="706"/>
    </location>
</feature>
<dbReference type="InterPro" id="IPR023340">
    <property type="entry name" value="UMA"/>
</dbReference>
<accession>A0ABQ8LDT7</accession>
<dbReference type="PROSITE" id="PS51497">
    <property type="entry name" value="UMA"/>
    <property type="match status" value="1"/>
</dbReference>
<feature type="compositionally biased region" description="Polar residues" evidence="2">
    <location>
        <begin position="256"/>
        <end position="265"/>
    </location>
</feature>
<sequence>MKGLLCESVYKPDSVFVFVSPDTATDEQYAYTQNHQLRDPTINYRMCSLDEVPFKVALDSVEIQLGLKEPVTAPELKIPDCIQILRDTKYSFSLEKKIMAAWEEQQRKNRKAKKAPQSVCPTCPPYWLMFSSPQQNRRVHLRSAELWELGPRPRSLSLSAADSRKLRPLRAVQFLIADMDCEGDYSKDEYSSSEDDDVGSKERPKSSGPQWQEISACHTQRGSTPRPAPSNMTHKTRPSSASSVKDIRKSIPPGLGQTSQGSPHSSRVPRRKPGVTRTGGRRNSHTLLQLRPLSAGPLPSTRPQKPSSHGVRPRTSAGLQDAPADLLCALSQEERDLLEAVTRHGYTLHTAILALQRTGPKSPDQILSYLMSCDRLCRLGYEKTQVEEALEMFQNCETKASEFLFLLAQFCEMGFQQSTIKEVLLPISAQDVAASLGLGQSETRESVACLNKALNELKDIWEEIGIPEDQRLQRTDAVHMHIKNLLDMMIAEEEGLKKRLLSSIETCRKEVTSLCNELQVQECREEDGLTMLQVEKDLRTQVKMMLKEKSARQNELKSLIQQDQDLCDILCDDLFPIHPERERRHAEFVEMKRQITVLMEDLEQHPDTSFEKDAVCEDEDAFCLSVENLSSLKVLLHQLESSKAESEALCVSTRGRIEELWEMLQVPEEERESFMPNTHTSAKSRLNALQAELQRLVELKKQNIERVIRTIRSEIVKFWEKCYYSPEQRQAFTPYHSDDLDEEVLREHELELERLKQDYAEHSEMYDALEKSLKAQIDQWEATHFKEFRVNGQPFLQYVEDQWNQHRMEKEREKQERQMKKIKQTEEDLLYGTIIRTPTKRRLAGTPTPGKTRKNKENISHLSGALRTMAASPQRNYSITSVASSYSEFAKDSESTAASRSVCLKTFTVRHTNTHSSRLT</sequence>
<evidence type="ECO:0000256" key="1">
    <source>
        <dbReference type="SAM" id="Coils"/>
    </source>
</evidence>